<dbReference type="RefSeq" id="WP_091452547.1">
    <property type="nucleotide sequence ID" value="NZ_FMZZ01000009.1"/>
</dbReference>
<dbReference type="EMBL" id="FMZZ01000009">
    <property type="protein sequence ID" value="SDD25241.1"/>
    <property type="molecule type" value="Genomic_DNA"/>
</dbReference>
<dbReference type="AlphaFoldDB" id="A0A1G6T870"/>
<sequence>MRSIGEQAQQLTSLAGQIPTARFAAIDTALGKIAREIQAILGETPSAGEIGNLVQRIQGQVHAATQGLSQLEKSLIDLSAHHQRG</sequence>
<reference evidence="2" key="1">
    <citation type="submission" date="2016-10" db="EMBL/GenBank/DDBJ databases">
        <authorList>
            <person name="Varghese N."/>
            <person name="Submissions S."/>
        </authorList>
    </citation>
    <scope>NUCLEOTIDE SEQUENCE [LARGE SCALE GENOMIC DNA]</scope>
    <source>
        <strain evidence="2">IBRC-M 10403</strain>
    </source>
</reference>
<organism evidence="1 2">
    <name type="scientific">Actinokineospora iranica</name>
    <dbReference type="NCBI Taxonomy" id="1271860"/>
    <lineage>
        <taxon>Bacteria</taxon>
        <taxon>Bacillati</taxon>
        <taxon>Actinomycetota</taxon>
        <taxon>Actinomycetes</taxon>
        <taxon>Pseudonocardiales</taxon>
        <taxon>Pseudonocardiaceae</taxon>
        <taxon>Actinokineospora</taxon>
    </lineage>
</organism>
<proteinExistence type="predicted"/>
<gene>
    <name evidence="1" type="ORF">SAMN05216174_10919</name>
</gene>
<dbReference type="Proteomes" id="UP000199501">
    <property type="component" value="Unassembled WGS sequence"/>
</dbReference>
<dbReference type="STRING" id="1271860.SAMN05216174_10919"/>
<accession>A0A1G6T870</accession>
<evidence type="ECO:0000313" key="1">
    <source>
        <dbReference type="EMBL" id="SDD25241.1"/>
    </source>
</evidence>
<protein>
    <submittedName>
        <fullName evidence="1">Uncharacterized protein</fullName>
    </submittedName>
</protein>
<keyword evidence="2" id="KW-1185">Reference proteome</keyword>
<evidence type="ECO:0000313" key="2">
    <source>
        <dbReference type="Proteomes" id="UP000199501"/>
    </source>
</evidence>
<name>A0A1G6T870_9PSEU</name>